<keyword evidence="11" id="KW-1185">Reference proteome</keyword>
<proteinExistence type="predicted"/>
<dbReference type="Proteomes" id="UP000269157">
    <property type="component" value="Unassembled WGS sequence"/>
</dbReference>
<evidence type="ECO:0000256" key="8">
    <source>
        <dbReference type="ARBA" id="ARBA00023211"/>
    </source>
</evidence>
<evidence type="ECO:0000256" key="5">
    <source>
        <dbReference type="ARBA" id="ARBA00022619"/>
    </source>
</evidence>
<dbReference type="GO" id="GO:0046872">
    <property type="term" value="F:metal ion binding"/>
    <property type="evidence" value="ECO:0007669"/>
    <property type="project" value="UniProtKB-KW"/>
</dbReference>
<keyword evidence="9" id="KW-0456">Lyase</keyword>
<comment type="function">
    <text evidence="1">Catalyzes the conversion of D-ribulose 5-phosphate to formate and 3,4-dihydroxy-2-butanone 4-phosphate.</text>
</comment>
<organism evidence="10 11">
    <name type="scientific">Litoreibacter meonggei</name>
    <dbReference type="NCBI Taxonomy" id="1049199"/>
    <lineage>
        <taxon>Bacteria</taxon>
        <taxon>Pseudomonadati</taxon>
        <taxon>Pseudomonadota</taxon>
        <taxon>Alphaproteobacteria</taxon>
        <taxon>Rhodobacterales</taxon>
        <taxon>Roseobacteraceae</taxon>
        <taxon>Litoreibacter</taxon>
    </lineage>
</organism>
<dbReference type="Pfam" id="PF00926">
    <property type="entry name" value="DHBP_synthase"/>
    <property type="match status" value="1"/>
</dbReference>
<dbReference type="GO" id="GO:0009231">
    <property type="term" value="P:riboflavin biosynthetic process"/>
    <property type="evidence" value="ECO:0007669"/>
    <property type="project" value="UniProtKB-UniPathway"/>
</dbReference>
<evidence type="ECO:0000256" key="3">
    <source>
        <dbReference type="ARBA" id="ARBA00012153"/>
    </source>
</evidence>
<dbReference type="SUPFAM" id="SSF55821">
    <property type="entry name" value="YrdC/RibB"/>
    <property type="match status" value="1"/>
</dbReference>
<dbReference type="InterPro" id="IPR017945">
    <property type="entry name" value="DHBP_synth_RibB-like_a/b_dom"/>
</dbReference>
<evidence type="ECO:0000256" key="1">
    <source>
        <dbReference type="ARBA" id="ARBA00002284"/>
    </source>
</evidence>
<dbReference type="OrthoDB" id="9773538at2"/>
<dbReference type="Gene3D" id="3.90.870.10">
    <property type="entry name" value="DHBP synthase"/>
    <property type="match status" value="1"/>
</dbReference>
<dbReference type="EMBL" id="RCCE01000007">
    <property type="protein sequence ID" value="RLJ40648.1"/>
    <property type="molecule type" value="Genomic_DNA"/>
</dbReference>
<comment type="pathway">
    <text evidence="2">Cofactor biosynthesis; riboflavin biosynthesis; 2-hydroxy-3-oxobutyl phosphate from D-ribulose 5-phosphate: step 1/1.</text>
</comment>
<reference evidence="10 11" key="1">
    <citation type="submission" date="2018-10" db="EMBL/GenBank/DDBJ databases">
        <title>Genomic Encyclopedia of Archaeal and Bacterial Type Strains, Phase II (KMG-II): from individual species to whole genera.</title>
        <authorList>
            <person name="Goeker M."/>
        </authorList>
    </citation>
    <scope>NUCLEOTIDE SEQUENCE [LARGE SCALE GENOMIC DNA]</scope>
    <source>
        <strain evidence="10 11">DSM 29466</strain>
    </source>
</reference>
<evidence type="ECO:0000256" key="6">
    <source>
        <dbReference type="ARBA" id="ARBA00022723"/>
    </source>
</evidence>
<evidence type="ECO:0000256" key="7">
    <source>
        <dbReference type="ARBA" id="ARBA00022842"/>
    </source>
</evidence>
<evidence type="ECO:0000313" key="10">
    <source>
        <dbReference type="EMBL" id="RLJ40648.1"/>
    </source>
</evidence>
<evidence type="ECO:0000256" key="2">
    <source>
        <dbReference type="ARBA" id="ARBA00004904"/>
    </source>
</evidence>
<sequence>MKKFENAARSLLEGKPILLYDFDDREAETDLIYLAEKIDAKAVADLRLNAGAPLTVYISWQMGQTLGLDTYLDFVSKYADPNSIYRALSEPTPGFDPRFSITLDFRENKTGCSHVETARTVRELCDLLKEGEAKDFARLFRAPGHIPLIVGTKGLLKERNGHTELILALALNQGLFPMVVASEMIDAETGHSTTYGNARKYGEQRGLDFIGGNELMEAYG</sequence>
<gene>
    <name evidence="10" type="ORF">BCF46_3720</name>
</gene>
<dbReference type="EC" id="4.1.99.12" evidence="3"/>
<accession>A0A497VJ33</accession>
<dbReference type="UniPathway" id="UPA00275">
    <property type="reaction ID" value="UER00399"/>
</dbReference>
<keyword evidence="5" id="KW-0686">Riboflavin biosynthesis</keyword>
<protein>
    <recommendedName>
        <fullName evidence="4">3,4-dihydroxy-2-butanone 4-phosphate synthase</fullName>
        <ecNumber evidence="3">4.1.99.12</ecNumber>
    </recommendedName>
</protein>
<comment type="caution">
    <text evidence="10">The sequence shown here is derived from an EMBL/GenBank/DDBJ whole genome shotgun (WGS) entry which is preliminary data.</text>
</comment>
<name>A0A497VJ33_9RHOB</name>
<dbReference type="InterPro" id="IPR000422">
    <property type="entry name" value="DHBP_synthase_RibB"/>
</dbReference>
<evidence type="ECO:0000313" key="11">
    <source>
        <dbReference type="Proteomes" id="UP000269157"/>
    </source>
</evidence>
<dbReference type="AlphaFoldDB" id="A0A497VJ33"/>
<evidence type="ECO:0000256" key="4">
    <source>
        <dbReference type="ARBA" id="ARBA00018836"/>
    </source>
</evidence>
<keyword evidence="8" id="KW-0464">Manganese</keyword>
<keyword evidence="6" id="KW-0479">Metal-binding</keyword>
<dbReference type="GO" id="GO:0005829">
    <property type="term" value="C:cytosol"/>
    <property type="evidence" value="ECO:0007669"/>
    <property type="project" value="TreeGrafter"/>
</dbReference>
<keyword evidence="7" id="KW-0460">Magnesium</keyword>
<dbReference type="RefSeq" id="WP_121027909.1">
    <property type="nucleotide sequence ID" value="NZ_RCCE01000007.1"/>
</dbReference>
<evidence type="ECO:0000256" key="9">
    <source>
        <dbReference type="ARBA" id="ARBA00023239"/>
    </source>
</evidence>
<dbReference type="GO" id="GO:0008686">
    <property type="term" value="F:3,4-dihydroxy-2-butanone-4-phosphate synthase activity"/>
    <property type="evidence" value="ECO:0007669"/>
    <property type="project" value="UniProtKB-EC"/>
</dbReference>
<dbReference type="PANTHER" id="PTHR21327:SF46">
    <property type="entry name" value="3,4-DIHYDROXY-2-BUTANONE 4-PHOSPHATE SYNTHASE"/>
    <property type="match status" value="1"/>
</dbReference>
<dbReference type="PANTHER" id="PTHR21327">
    <property type="entry name" value="GTP CYCLOHYDROLASE II-RELATED"/>
    <property type="match status" value="1"/>
</dbReference>